<name>A0A4Y2UM56_ARAVE</name>
<protein>
    <submittedName>
        <fullName evidence="7">Solute carrier family 13 member 2</fullName>
    </submittedName>
</protein>
<evidence type="ECO:0000313" key="7">
    <source>
        <dbReference type="EMBL" id="GBO12647.1"/>
    </source>
</evidence>
<feature type="transmembrane region" description="Helical" evidence="6">
    <location>
        <begin position="81"/>
        <end position="105"/>
    </location>
</feature>
<comment type="similarity">
    <text evidence="2">Belongs to the SLC13A/DASS transporter (TC 2.A.47) family. NADC subfamily.</text>
</comment>
<comment type="subcellular location">
    <subcellularLocation>
        <location evidence="1">Membrane</location>
        <topology evidence="1">Multi-pass membrane protein</topology>
    </subcellularLocation>
</comment>
<dbReference type="AlphaFoldDB" id="A0A4Y2UM56"/>
<feature type="transmembrane region" description="Helical" evidence="6">
    <location>
        <begin position="7"/>
        <end position="32"/>
    </location>
</feature>
<evidence type="ECO:0000256" key="4">
    <source>
        <dbReference type="ARBA" id="ARBA00022989"/>
    </source>
</evidence>
<dbReference type="GO" id="GO:0015141">
    <property type="term" value="F:succinate transmembrane transporter activity"/>
    <property type="evidence" value="ECO:0007669"/>
    <property type="project" value="TreeGrafter"/>
</dbReference>
<evidence type="ECO:0000256" key="2">
    <source>
        <dbReference type="ARBA" id="ARBA00006772"/>
    </source>
</evidence>
<proteinExistence type="inferred from homology"/>
<comment type="caution">
    <text evidence="7">The sequence shown here is derived from an EMBL/GenBank/DDBJ whole genome shotgun (WGS) entry which is preliminary data.</text>
</comment>
<dbReference type="Pfam" id="PF00939">
    <property type="entry name" value="Na_sulph_symp"/>
    <property type="match status" value="1"/>
</dbReference>
<dbReference type="OrthoDB" id="6538048at2759"/>
<evidence type="ECO:0000256" key="1">
    <source>
        <dbReference type="ARBA" id="ARBA00004141"/>
    </source>
</evidence>
<dbReference type="PANTHER" id="PTHR10283">
    <property type="entry name" value="SOLUTE CARRIER FAMILY 13 MEMBER"/>
    <property type="match status" value="1"/>
</dbReference>
<dbReference type="Proteomes" id="UP000499080">
    <property type="component" value="Unassembled WGS sequence"/>
</dbReference>
<keyword evidence="5 6" id="KW-0472">Membrane</keyword>
<accession>A0A4Y2UM56</accession>
<organism evidence="7 8">
    <name type="scientific">Araneus ventricosus</name>
    <name type="common">Orbweaver spider</name>
    <name type="synonym">Epeira ventricosa</name>
    <dbReference type="NCBI Taxonomy" id="182803"/>
    <lineage>
        <taxon>Eukaryota</taxon>
        <taxon>Metazoa</taxon>
        <taxon>Ecdysozoa</taxon>
        <taxon>Arthropoda</taxon>
        <taxon>Chelicerata</taxon>
        <taxon>Arachnida</taxon>
        <taxon>Araneae</taxon>
        <taxon>Araneomorphae</taxon>
        <taxon>Entelegynae</taxon>
        <taxon>Araneoidea</taxon>
        <taxon>Araneidae</taxon>
        <taxon>Araneus</taxon>
    </lineage>
</organism>
<dbReference type="EMBL" id="BGPR01037123">
    <property type="protein sequence ID" value="GBO12647.1"/>
    <property type="molecule type" value="Genomic_DNA"/>
</dbReference>
<evidence type="ECO:0000256" key="5">
    <source>
        <dbReference type="ARBA" id="ARBA00023136"/>
    </source>
</evidence>
<keyword evidence="4 6" id="KW-1133">Transmembrane helix</keyword>
<keyword evidence="8" id="KW-1185">Reference proteome</keyword>
<evidence type="ECO:0000256" key="3">
    <source>
        <dbReference type="ARBA" id="ARBA00022692"/>
    </source>
</evidence>
<feature type="transmembrane region" description="Helical" evidence="6">
    <location>
        <begin position="52"/>
        <end position="69"/>
    </location>
</feature>
<dbReference type="GO" id="GO:0015137">
    <property type="term" value="F:citrate transmembrane transporter activity"/>
    <property type="evidence" value="ECO:0007669"/>
    <property type="project" value="TreeGrafter"/>
</dbReference>
<dbReference type="InterPro" id="IPR001898">
    <property type="entry name" value="SLC13A/DASS"/>
</dbReference>
<sequence length="174" mass="18787">ESQCAYVLIIVALYWILGPVPIAAVAMLPVVLFPLLGILSSTEVCQNYMKEGYMTFIGGLMAAIAIENCKLHERIALKVLLLVGTEVKGLLLGIMLTTMFLSMWMSNSATTALMVPIVNVLAGEISPNTKEIHLDEGMGAQAHGPDIALLIFGDHQQDFTRLAPRFEGSKSVIG</sequence>
<dbReference type="PANTHER" id="PTHR10283:SF82">
    <property type="entry name" value="SOLUTE CARRIER FAMILY 13 MEMBER 2"/>
    <property type="match status" value="1"/>
</dbReference>
<reference evidence="7 8" key="1">
    <citation type="journal article" date="2019" name="Sci. Rep.">
        <title>Orb-weaving spider Araneus ventricosus genome elucidates the spidroin gene catalogue.</title>
        <authorList>
            <person name="Kono N."/>
            <person name="Nakamura H."/>
            <person name="Ohtoshi R."/>
            <person name="Moran D.A.P."/>
            <person name="Shinohara A."/>
            <person name="Yoshida Y."/>
            <person name="Fujiwara M."/>
            <person name="Mori M."/>
            <person name="Tomita M."/>
            <person name="Arakawa K."/>
        </authorList>
    </citation>
    <scope>NUCLEOTIDE SEQUENCE [LARGE SCALE GENOMIC DNA]</scope>
</reference>
<dbReference type="GO" id="GO:0005886">
    <property type="term" value="C:plasma membrane"/>
    <property type="evidence" value="ECO:0007669"/>
    <property type="project" value="TreeGrafter"/>
</dbReference>
<feature type="non-terminal residue" evidence="7">
    <location>
        <position position="1"/>
    </location>
</feature>
<keyword evidence="3 6" id="KW-0812">Transmembrane</keyword>
<gene>
    <name evidence="7" type="primary">SLC13A2_1</name>
    <name evidence="7" type="ORF">AVEN_156183_1</name>
</gene>
<evidence type="ECO:0000256" key="6">
    <source>
        <dbReference type="SAM" id="Phobius"/>
    </source>
</evidence>
<evidence type="ECO:0000313" key="8">
    <source>
        <dbReference type="Proteomes" id="UP000499080"/>
    </source>
</evidence>